<evidence type="ECO:0000256" key="2">
    <source>
        <dbReference type="SAM" id="MobiDB-lite"/>
    </source>
</evidence>
<sequence length="434" mass="48967">MQLGYPIEKPFNTGLVEDSYCGYVSKLKESEKLLMIPIFRASSVSHHDATLSGFLPYSDRTHTDYYHHSCVDPSAVMWYTKDSENQAPIKEAAELLTNKKLSRGLEQRYCAEHFYNNARYVQLAPEEEAPGDKKLKLLRGILDDLRKKQRTCRRDDFDYYDEFMVRMYQMYPRVIYAHREWEVMYDCGAEDVKSASQMFARFQDTRTWLDGLDSLSYVDGGVSPMRLPIHEHEPIEEYTEEDPPSSLPPAASSSSQTGHRVEVCELGSSNGPTTDDLGTSLPTGSMSSPTATSKTISRSGSFVPARTSTMTTSPPNTTTQTLEARVLSLEQQMHDLQISENKEVMEDAEMKKEKKRNASMANGDDADALELRITQHNFDDAKSKLQDAQREVQEALYVAEVAKIKLEAAELDNIHAAAKLELSKRLVTVASQRG</sequence>
<dbReference type="GeneID" id="63918812"/>
<name>A0A074VBE1_AURM1</name>
<keyword evidence="4" id="KW-1185">Reference proteome</keyword>
<evidence type="ECO:0000313" key="4">
    <source>
        <dbReference type="Proteomes" id="UP000030672"/>
    </source>
</evidence>
<dbReference type="HOGENOM" id="CLU_631606_0_0_1"/>
<organism evidence="3 4">
    <name type="scientific">Aureobasidium melanogenum (strain CBS 110374)</name>
    <name type="common">Aureobasidium pullulans var. melanogenum</name>
    <dbReference type="NCBI Taxonomy" id="1043003"/>
    <lineage>
        <taxon>Eukaryota</taxon>
        <taxon>Fungi</taxon>
        <taxon>Dikarya</taxon>
        <taxon>Ascomycota</taxon>
        <taxon>Pezizomycotina</taxon>
        <taxon>Dothideomycetes</taxon>
        <taxon>Dothideomycetidae</taxon>
        <taxon>Dothideales</taxon>
        <taxon>Saccotheciaceae</taxon>
        <taxon>Aureobasidium</taxon>
    </lineage>
</organism>
<keyword evidence="1" id="KW-0175">Coiled coil</keyword>
<evidence type="ECO:0000313" key="3">
    <source>
        <dbReference type="EMBL" id="KEQ57985.1"/>
    </source>
</evidence>
<reference evidence="3 4" key="1">
    <citation type="journal article" date="2014" name="BMC Genomics">
        <title>Genome sequencing of four Aureobasidium pullulans varieties: biotechnological potential, stress tolerance, and description of new species.</title>
        <authorList>
            <person name="Gostin Ar C."/>
            <person name="Ohm R.A."/>
            <person name="Kogej T."/>
            <person name="Sonjak S."/>
            <person name="Turk M."/>
            <person name="Zajc J."/>
            <person name="Zalar P."/>
            <person name="Grube M."/>
            <person name="Sun H."/>
            <person name="Han J."/>
            <person name="Sharma A."/>
            <person name="Chiniquy J."/>
            <person name="Ngan C.Y."/>
            <person name="Lipzen A."/>
            <person name="Barry K."/>
            <person name="Grigoriev I.V."/>
            <person name="Gunde-Cimerman N."/>
        </authorList>
    </citation>
    <scope>NUCLEOTIDE SEQUENCE [LARGE SCALE GENOMIC DNA]</scope>
    <source>
        <strain evidence="3 4">CBS 110374</strain>
    </source>
</reference>
<feature type="region of interest" description="Disordered" evidence="2">
    <location>
        <begin position="236"/>
        <end position="319"/>
    </location>
</feature>
<protein>
    <submittedName>
        <fullName evidence="3">Uncharacterized protein</fullName>
    </submittedName>
</protein>
<feature type="compositionally biased region" description="Low complexity" evidence="2">
    <location>
        <begin position="307"/>
        <end position="319"/>
    </location>
</feature>
<accession>A0A074VBE1</accession>
<gene>
    <name evidence="3" type="ORF">M437DRAFT_70382</name>
</gene>
<proteinExistence type="predicted"/>
<dbReference type="AlphaFoldDB" id="A0A074VBE1"/>
<feature type="coiled-coil region" evidence="1">
    <location>
        <begin position="338"/>
        <end position="398"/>
    </location>
</feature>
<dbReference type="RefSeq" id="XP_040875009.1">
    <property type="nucleotide sequence ID" value="XM_041025439.1"/>
</dbReference>
<dbReference type="Proteomes" id="UP000030672">
    <property type="component" value="Unassembled WGS sequence"/>
</dbReference>
<dbReference type="EMBL" id="KL584863">
    <property type="protein sequence ID" value="KEQ57985.1"/>
    <property type="molecule type" value="Genomic_DNA"/>
</dbReference>
<evidence type="ECO:0000256" key="1">
    <source>
        <dbReference type="SAM" id="Coils"/>
    </source>
</evidence>
<feature type="compositionally biased region" description="Polar residues" evidence="2">
    <location>
        <begin position="267"/>
        <end position="300"/>
    </location>
</feature>